<dbReference type="AlphaFoldDB" id="A0A8T1ELG2"/>
<gene>
    <name evidence="2" type="ORF">PC117_g1271</name>
</gene>
<protein>
    <recommendedName>
        <fullName evidence="1">Retrotransposon gag domain-containing protein</fullName>
    </recommendedName>
</protein>
<proteinExistence type="predicted"/>
<evidence type="ECO:0000259" key="1">
    <source>
        <dbReference type="Pfam" id="PF03732"/>
    </source>
</evidence>
<name>A0A8T1ELG2_9STRA</name>
<comment type="caution">
    <text evidence="2">The sequence shown here is derived from an EMBL/GenBank/DDBJ whole genome shotgun (WGS) entry which is preliminary data.</text>
</comment>
<sequence length="208" mass="23524">MKDTSMSDASKVTSTSLEHDRFPHLSSIEWEALHRLASPRRPAKPSSRRWSPPARNLNHAWLPRSSWRVNSPAFVSGCRFFHADQEQDRHRQARYIAIEARQLSTELARTRFLLSKLTGKAKKWALGNLVADANCFPTMASMKADLRLAFEPPQDESVQRSAFLSLQQGRLSLLAYIQRARHLVSCITAKPIDTTTQVHVFVSGMNAS</sequence>
<organism evidence="2 3">
    <name type="scientific">Phytophthora cactorum</name>
    <dbReference type="NCBI Taxonomy" id="29920"/>
    <lineage>
        <taxon>Eukaryota</taxon>
        <taxon>Sar</taxon>
        <taxon>Stramenopiles</taxon>
        <taxon>Oomycota</taxon>
        <taxon>Peronosporomycetes</taxon>
        <taxon>Peronosporales</taxon>
        <taxon>Peronosporaceae</taxon>
        <taxon>Phytophthora</taxon>
    </lineage>
</organism>
<accession>A0A8T1ELG2</accession>
<dbReference type="EMBL" id="RCMK01000014">
    <property type="protein sequence ID" value="KAG2954386.1"/>
    <property type="molecule type" value="Genomic_DNA"/>
</dbReference>
<feature type="domain" description="Retrotransposon gag" evidence="1">
    <location>
        <begin position="114"/>
        <end position="206"/>
    </location>
</feature>
<dbReference type="InterPro" id="IPR005162">
    <property type="entry name" value="Retrotrans_gag_dom"/>
</dbReference>
<evidence type="ECO:0000313" key="3">
    <source>
        <dbReference type="Proteomes" id="UP000736787"/>
    </source>
</evidence>
<dbReference type="Pfam" id="PF03732">
    <property type="entry name" value="Retrotrans_gag"/>
    <property type="match status" value="1"/>
</dbReference>
<evidence type="ECO:0000313" key="2">
    <source>
        <dbReference type="EMBL" id="KAG2954386.1"/>
    </source>
</evidence>
<reference evidence="2" key="1">
    <citation type="submission" date="2018-10" db="EMBL/GenBank/DDBJ databases">
        <title>Effector identification in a new, highly contiguous assembly of the strawberry crown rot pathogen Phytophthora cactorum.</title>
        <authorList>
            <person name="Armitage A.D."/>
            <person name="Nellist C.F."/>
            <person name="Bates H."/>
            <person name="Vickerstaff R.J."/>
            <person name="Harrison R.J."/>
        </authorList>
    </citation>
    <scope>NUCLEOTIDE SEQUENCE</scope>
    <source>
        <strain evidence="2">4040</strain>
    </source>
</reference>
<dbReference type="Proteomes" id="UP000736787">
    <property type="component" value="Unassembled WGS sequence"/>
</dbReference>
<dbReference type="VEuPathDB" id="FungiDB:PC110_g19525"/>